<protein>
    <recommendedName>
        <fullName evidence="1">POP1 C-terminal domain-containing protein</fullName>
    </recommendedName>
</protein>
<dbReference type="EMBL" id="DF973601">
    <property type="protein sequence ID" value="GAU35710.1"/>
    <property type="molecule type" value="Genomic_DNA"/>
</dbReference>
<dbReference type="GO" id="GO:0001682">
    <property type="term" value="P:tRNA 5'-leader removal"/>
    <property type="evidence" value="ECO:0007669"/>
    <property type="project" value="InterPro"/>
</dbReference>
<dbReference type="InterPro" id="IPR039182">
    <property type="entry name" value="Pop1"/>
</dbReference>
<proteinExistence type="predicted"/>
<dbReference type="OrthoDB" id="442863at2759"/>
<dbReference type="PANTHER" id="PTHR22731:SF3">
    <property type="entry name" value="RIBONUCLEASES P_MRP PROTEIN SUBUNIT POP1"/>
    <property type="match status" value="1"/>
</dbReference>
<evidence type="ECO:0000313" key="2">
    <source>
        <dbReference type="EMBL" id="GAU35710.1"/>
    </source>
</evidence>
<accession>A0A2Z6NH45</accession>
<sequence>MSIGSVKSEVGLKLSDSAMKSYFKENSSGKWEMQIPDDSIGRQSHRWPIGFVTSACVQGSKRLSAEGFCEAVLLSHLREEQWKEMPVKQRRSEIYLLVRNLRSVAYRLALASIALEYQENDIEFFLFLLSKSPGFLRPLPVYTVVRSSFYSTIINASHLQLLFSLKEVKVEKDSIEFKLSTLATAGYNGATDFPDKD</sequence>
<dbReference type="Pfam" id="PF22770">
    <property type="entry name" value="POP1_C"/>
    <property type="match status" value="1"/>
</dbReference>
<evidence type="ECO:0000313" key="3">
    <source>
        <dbReference type="Proteomes" id="UP000242715"/>
    </source>
</evidence>
<organism evidence="2 3">
    <name type="scientific">Trifolium subterraneum</name>
    <name type="common">Subterranean clover</name>
    <dbReference type="NCBI Taxonomy" id="3900"/>
    <lineage>
        <taxon>Eukaryota</taxon>
        <taxon>Viridiplantae</taxon>
        <taxon>Streptophyta</taxon>
        <taxon>Embryophyta</taxon>
        <taxon>Tracheophyta</taxon>
        <taxon>Spermatophyta</taxon>
        <taxon>Magnoliopsida</taxon>
        <taxon>eudicotyledons</taxon>
        <taxon>Gunneridae</taxon>
        <taxon>Pentapetalae</taxon>
        <taxon>rosids</taxon>
        <taxon>fabids</taxon>
        <taxon>Fabales</taxon>
        <taxon>Fabaceae</taxon>
        <taxon>Papilionoideae</taxon>
        <taxon>50 kb inversion clade</taxon>
        <taxon>NPAAA clade</taxon>
        <taxon>Hologalegina</taxon>
        <taxon>IRL clade</taxon>
        <taxon>Trifolieae</taxon>
        <taxon>Trifolium</taxon>
    </lineage>
</organism>
<dbReference type="InterPro" id="IPR055079">
    <property type="entry name" value="POP1_C"/>
</dbReference>
<reference evidence="3" key="1">
    <citation type="journal article" date="2017" name="Front. Plant Sci.">
        <title>Climate Clever Clovers: New Paradigm to Reduce the Environmental Footprint of Ruminants by Breeding Low Methanogenic Forages Utilizing Haplotype Variation.</title>
        <authorList>
            <person name="Kaur P."/>
            <person name="Appels R."/>
            <person name="Bayer P.E."/>
            <person name="Keeble-Gagnere G."/>
            <person name="Wang J."/>
            <person name="Hirakawa H."/>
            <person name="Shirasawa K."/>
            <person name="Vercoe P."/>
            <person name="Stefanova K."/>
            <person name="Durmic Z."/>
            <person name="Nichols P."/>
            <person name="Revell C."/>
            <person name="Isobe S.N."/>
            <person name="Edwards D."/>
            <person name="Erskine W."/>
        </authorList>
    </citation>
    <scope>NUCLEOTIDE SEQUENCE [LARGE SCALE GENOMIC DNA]</scope>
    <source>
        <strain evidence="3">cv. Daliak</strain>
    </source>
</reference>
<dbReference type="AlphaFoldDB" id="A0A2Z6NH45"/>
<feature type="domain" description="POP1 C-terminal" evidence="1">
    <location>
        <begin position="19"/>
        <end position="113"/>
    </location>
</feature>
<name>A0A2Z6NH45_TRISU</name>
<dbReference type="Proteomes" id="UP000242715">
    <property type="component" value="Unassembled WGS sequence"/>
</dbReference>
<dbReference type="PANTHER" id="PTHR22731">
    <property type="entry name" value="RIBONUCLEASES P/MRP PROTEIN SUBUNIT POP1"/>
    <property type="match status" value="1"/>
</dbReference>
<dbReference type="GO" id="GO:0000172">
    <property type="term" value="C:ribonuclease MRP complex"/>
    <property type="evidence" value="ECO:0007669"/>
    <property type="project" value="InterPro"/>
</dbReference>
<gene>
    <name evidence="2" type="ORF">TSUD_258850</name>
</gene>
<evidence type="ECO:0000259" key="1">
    <source>
        <dbReference type="Pfam" id="PF22770"/>
    </source>
</evidence>
<dbReference type="GO" id="GO:0005655">
    <property type="term" value="C:nucleolar ribonuclease P complex"/>
    <property type="evidence" value="ECO:0007669"/>
    <property type="project" value="InterPro"/>
</dbReference>
<keyword evidence="3" id="KW-1185">Reference proteome</keyword>